<proteinExistence type="predicted"/>
<feature type="compositionally biased region" description="Basic and acidic residues" evidence="1">
    <location>
        <begin position="223"/>
        <end position="242"/>
    </location>
</feature>
<evidence type="ECO:0000313" key="3">
    <source>
        <dbReference type="Proteomes" id="UP000223968"/>
    </source>
</evidence>
<evidence type="ECO:0000313" key="2">
    <source>
        <dbReference type="EMBL" id="PGH12899.1"/>
    </source>
</evidence>
<dbReference type="AlphaFoldDB" id="A0A2B7XVA1"/>
<evidence type="ECO:0000256" key="1">
    <source>
        <dbReference type="SAM" id="MobiDB-lite"/>
    </source>
</evidence>
<reference evidence="2 3" key="1">
    <citation type="submission" date="2017-10" db="EMBL/GenBank/DDBJ databases">
        <title>Comparative genomics in systemic dimorphic fungi from Ajellomycetaceae.</title>
        <authorList>
            <person name="Munoz J.F."/>
            <person name="Mcewen J.G."/>
            <person name="Clay O.K."/>
            <person name="Cuomo C.A."/>
        </authorList>
    </citation>
    <scope>NUCLEOTIDE SEQUENCE [LARGE SCALE GENOMIC DNA]</scope>
    <source>
        <strain evidence="2 3">UAMH5409</strain>
    </source>
</reference>
<dbReference type="Proteomes" id="UP000223968">
    <property type="component" value="Unassembled WGS sequence"/>
</dbReference>
<feature type="compositionally biased region" description="Polar residues" evidence="1">
    <location>
        <begin position="246"/>
        <end position="257"/>
    </location>
</feature>
<feature type="region of interest" description="Disordered" evidence="1">
    <location>
        <begin position="197"/>
        <end position="259"/>
    </location>
</feature>
<comment type="caution">
    <text evidence="2">The sequence shown here is derived from an EMBL/GenBank/DDBJ whole genome shotgun (WGS) entry which is preliminary data.</text>
</comment>
<dbReference type="EMBL" id="PDNB01000052">
    <property type="protein sequence ID" value="PGH12899.1"/>
    <property type="molecule type" value="Genomic_DNA"/>
</dbReference>
<dbReference type="STRING" id="1447875.A0A2B7XVA1"/>
<feature type="region of interest" description="Disordered" evidence="1">
    <location>
        <begin position="302"/>
        <end position="348"/>
    </location>
</feature>
<protein>
    <submittedName>
        <fullName evidence="2">Uncharacterized protein</fullName>
    </submittedName>
</protein>
<gene>
    <name evidence="2" type="ORF">AJ79_03999</name>
</gene>
<accession>A0A2B7XVA1</accession>
<organism evidence="2 3">
    <name type="scientific">Helicocarpus griseus UAMH5409</name>
    <dbReference type="NCBI Taxonomy" id="1447875"/>
    <lineage>
        <taxon>Eukaryota</taxon>
        <taxon>Fungi</taxon>
        <taxon>Dikarya</taxon>
        <taxon>Ascomycota</taxon>
        <taxon>Pezizomycotina</taxon>
        <taxon>Eurotiomycetes</taxon>
        <taxon>Eurotiomycetidae</taxon>
        <taxon>Onygenales</taxon>
        <taxon>Ajellomycetaceae</taxon>
        <taxon>Helicocarpus</taxon>
    </lineage>
</organism>
<sequence length="363" mass="39131">MAQQFTPHDDDSATLEISPIADPLFSIQARYEYETGNKGIAGTKILMVEWVDDDPAKAPGTWHISWEGKQLVFPADEKTSDNTRRCYFLLAPGIGVPPSVTLAYHPPPSSAAAVKGPESVQVAPLPAIYTKELGATPMAACKKGVLHTKWAKKRLQVLEKEIEKESRNPEGVAFHMAVMERDWIQSDFGIGPRPAPLQTISVPPMNSVPLTPTTPLSPGGGRKLSEKLKGLKLGTSEKDLTRKPQAANQAGGTNSHLLSPEDADVAVSSFNSFTNNITPVSAQAKPGSLQTVALQPPASIQVQQQQQQSQGGFTSLNQTDDDGTEDGLFAKALSPRSPDIPRSPFSFSPEETILYAKKKINES</sequence>
<name>A0A2B7XVA1_9EURO</name>
<dbReference type="OrthoDB" id="5344482at2759"/>
<keyword evidence="3" id="KW-1185">Reference proteome</keyword>